<dbReference type="RefSeq" id="WP_074797031.1">
    <property type="nucleotide sequence ID" value="NZ_FOVJ01000003.1"/>
</dbReference>
<evidence type="ECO:0000256" key="2">
    <source>
        <dbReference type="SAM" id="Phobius"/>
    </source>
</evidence>
<accession>A0A1I5C7L0</accession>
<name>A0A1I5C7L0_9PROT</name>
<dbReference type="OrthoDB" id="8559578at2"/>
<feature type="transmembrane region" description="Helical" evidence="2">
    <location>
        <begin position="237"/>
        <end position="261"/>
    </location>
</feature>
<feature type="region of interest" description="Disordered" evidence="1">
    <location>
        <begin position="1"/>
        <end position="40"/>
    </location>
</feature>
<keyword evidence="4" id="KW-1185">Reference proteome</keyword>
<keyword evidence="2" id="KW-1133">Transmembrane helix</keyword>
<feature type="transmembrane region" description="Helical" evidence="2">
    <location>
        <begin position="69"/>
        <end position="89"/>
    </location>
</feature>
<feature type="transmembrane region" description="Helical" evidence="2">
    <location>
        <begin position="207"/>
        <end position="231"/>
    </location>
</feature>
<dbReference type="PANTHER" id="PTHR40115">
    <property type="entry name" value="INNER MEMBRANE PROTEIN WITH PEPSY TM HELIX"/>
    <property type="match status" value="1"/>
</dbReference>
<dbReference type="Proteomes" id="UP000183107">
    <property type="component" value="Unassembled WGS sequence"/>
</dbReference>
<protein>
    <submittedName>
        <fullName evidence="3">Uncharacterized protein</fullName>
    </submittedName>
</protein>
<dbReference type="Pfam" id="PF16357">
    <property type="entry name" value="PepSY_TM_like_2"/>
    <property type="match status" value="1"/>
</dbReference>
<reference evidence="4" key="1">
    <citation type="submission" date="2016-10" db="EMBL/GenBank/DDBJ databases">
        <authorList>
            <person name="Varghese N."/>
        </authorList>
    </citation>
    <scope>NUCLEOTIDE SEQUENCE [LARGE SCALE GENOMIC DNA]</scope>
    <source>
        <strain evidence="4">Nsp8</strain>
    </source>
</reference>
<dbReference type="PANTHER" id="PTHR40115:SF1">
    <property type="entry name" value="INNER MEMBRANE PROTEIN WITH PEPSY TM HELIX"/>
    <property type="match status" value="1"/>
</dbReference>
<keyword evidence="2" id="KW-0472">Membrane</keyword>
<evidence type="ECO:0000313" key="4">
    <source>
        <dbReference type="Proteomes" id="UP000183107"/>
    </source>
</evidence>
<feature type="compositionally biased region" description="Polar residues" evidence="1">
    <location>
        <begin position="1"/>
        <end position="14"/>
    </location>
</feature>
<gene>
    <name evidence="3" type="ORF">SAMN05216386_1999</name>
</gene>
<dbReference type="EMBL" id="FOVJ01000003">
    <property type="protein sequence ID" value="SFN83013.1"/>
    <property type="molecule type" value="Genomic_DNA"/>
</dbReference>
<dbReference type="STRING" id="1266925.GCA_000619905_02145"/>
<organism evidence="3 4">
    <name type="scientific">Nitrosospira briensis</name>
    <dbReference type="NCBI Taxonomy" id="35799"/>
    <lineage>
        <taxon>Bacteria</taxon>
        <taxon>Pseudomonadati</taxon>
        <taxon>Pseudomonadota</taxon>
        <taxon>Betaproteobacteria</taxon>
        <taxon>Nitrosomonadales</taxon>
        <taxon>Nitrosomonadaceae</taxon>
        <taxon>Nitrosospira</taxon>
    </lineage>
</organism>
<dbReference type="AlphaFoldDB" id="A0A1I5C7L0"/>
<dbReference type="InterPro" id="IPR032307">
    <property type="entry name" value="PepSY_TM-like_2"/>
</dbReference>
<sequence>MSTAQPDGQVTAPTAATRGSAAPAQGVAQSSHPEPAYVPPRPAEPRGYLFLSQGMKRGRFLVWLRRTHAWMGLWGAALGLLFGTSGILLNHRSEMKIPLAAQHETHHTLTPPIGSLESPEALEAWLRERFKLPHAKSRIQKKPGGPVPWGGGQVLQPENWRVTLIAPNVSINAEYWRGDAETRIEQKEANAWATLANFHKGSGMSNVWILLTDTLAGGLLVLAITGTLLWSRLHGPRLLAASLIGTTLTASVVLILTTLSLS</sequence>
<evidence type="ECO:0000256" key="1">
    <source>
        <dbReference type="SAM" id="MobiDB-lite"/>
    </source>
</evidence>
<evidence type="ECO:0000313" key="3">
    <source>
        <dbReference type="EMBL" id="SFN83013.1"/>
    </source>
</evidence>
<keyword evidence="2" id="KW-0812">Transmembrane</keyword>
<proteinExistence type="predicted"/>